<evidence type="ECO:0000256" key="6">
    <source>
        <dbReference type="ARBA" id="ARBA00023209"/>
    </source>
</evidence>
<keyword evidence="6" id="KW-0594">Phospholipid biosynthesis</keyword>
<dbReference type="PANTHER" id="PTHR40029:SF2">
    <property type="entry name" value="HEPTAPRENYLGLYCERYL PHOSPHATE SYNTHASE"/>
    <property type="match status" value="1"/>
</dbReference>
<dbReference type="InterPro" id="IPR008205">
    <property type="entry name" value="GGGP_HepGP_synthase"/>
</dbReference>
<dbReference type="GO" id="GO:0046872">
    <property type="term" value="F:metal ion binding"/>
    <property type="evidence" value="ECO:0007669"/>
    <property type="project" value="UniProtKB-KW"/>
</dbReference>
<keyword evidence="7" id="KW-1208">Phospholipid metabolism</keyword>
<dbReference type="Pfam" id="PF01884">
    <property type="entry name" value="PcrB"/>
    <property type="match status" value="1"/>
</dbReference>
<dbReference type="NCBIfam" id="NF003197">
    <property type="entry name" value="PRK04169.1-1"/>
    <property type="match status" value="1"/>
</dbReference>
<dbReference type="SUPFAM" id="SSF51395">
    <property type="entry name" value="FMN-linked oxidoreductases"/>
    <property type="match status" value="1"/>
</dbReference>
<keyword evidence="4" id="KW-0460">Magnesium</keyword>
<dbReference type="GeneID" id="64981788"/>
<name>A0AAP8PP57_9STAP</name>
<evidence type="ECO:0000256" key="2">
    <source>
        <dbReference type="ARBA" id="ARBA00022679"/>
    </source>
</evidence>
<evidence type="ECO:0000256" key="5">
    <source>
        <dbReference type="ARBA" id="ARBA00023098"/>
    </source>
</evidence>
<dbReference type="PANTHER" id="PTHR40029">
    <property type="match status" value="1"/>
</dbReference>
<dbReference type="InterPro" id="IPR039074">
    <property type="entry name" value="GGGP/HepGP_synthase_I"/>
</dbReference>
<evidence type="ECO:0000256" key="4">
    <source>
        <dbReference type="ARBA" id="ARBA00022842"/>
    </source>
</evidence>
<evidence type="ECO:0000313" key="11">
    <source>
        <dbReference type="Proteomes" id="UP000242470"/>
    </source>
</evidence>
<dbReference type="GO" id="GO:0120536">
    <property type="term" value="F:heptaprenylglyceryl phosphate synthase activity"/>
    <property type="evidence" value="ECO:0007669"/>
    <property type="project" value="UniProtKB-ARBA"/>
</dbReference>
<dbReference type="CDD" id="cd02812">
    <property type="entry name" value="PcrB_like"/>
    <property type="match status" value="1"/>
</dbReference>
<keyword evidence="1" id="KW-0444">Lipid biosynthesis</keyword>
<evidence type="ECO:0000313" key="10">
    <source>
        <dbReference type="EMBL" id="PNZ67797.1"/>
    </source>
</evidence>
<keyword evidence="2 9" id="KW-0808">Transferase</keyword>
<evidence type="ECO:0000313" key="9">
    <source>
        <dbReference type="EMBL" id="MDN4532046.1"/>
    </source>
</evidence>
<reference evidence="9" key="2">
    <citation type="submission" date="2023-07" db="EMBL/GenBank/DDBJ databases">
        <title>Evaluation of the beneficial properties of pineapple isolates.</title>
        <authorList>
            <person name="Adefiranye O."/>
        </authorList>
    </citation>
    <scope>NUCLEOTIDE SEQUENCE</scope>
    <source>
        <strain evidence="9">PAPLE_T1</strain>
    </source>
</reference>
<reference evidence="10 11" key="1">
    <citation type="submission" date="2017-08" db="EMBL/GenBank/DDBJ databases">
        <title>Draft genome sequences of 64 type strains of genus Staph aureus.</title>
        <authorList>
            <person name="Cole K."/>
            <person name="Golubchik T."/>
            <person name="Russell J."/>
            <person name="Foster D."/>
            <person name="Llewelyn M."/>
            <person name="Wilson D."/>
            <person name="Crook D."/>
            <person name="Paul J."/>
        </authorList>
    </citation>
    <scope>NUCLEOTIDE SEQUENCE [LARGE SCALE GENOMIC DNA]</scope>
    <source>
        <strain evidence="10 11">NCTC 12101</strain>
    </source>
</reference>
<comment type="catalytic activity">
    <reaction evidence="8">
        <text>sn-glycerol 1-phosphate + all-trans-heptaprenyl diphosphate = 3-heptaprenyl-sn-glycero-1-phosphate + diphosphate</text>
        <dbReference type="Rhea" id="RHEA:33495"/>
        <dbReference type="ChEBI" id="CHEBI:33019"/>
        <dbReference type="ChEBI" id="CHEBI:57685"/>
        <dbReference type="ChEBI" id="CHEBI:58206"/>
        <dbReference type="ChEBI" id="CHEBI:64781"/>
        <dbReference type="EC" id="2.5.1.n9"/>
    </reaction>
</comment>
<dbReference type="RefSeq" id="WP_059107779.1">
    <property type="nucleotide sequence ID" value="NZ_AP024589.1"/>
</dbReference>
<dbReference type="Proteomes" id="UP000242470">
    <property type="component" value="Unassembled WGS sequence"/>
</dbReference>
<dbReference type="EC" id="2.5.1.n9" evidence="9"/>
<evidence type="ECO:0000256" key="7">
    <source>
        <dbReference type="ARBA" id="ARBA00023264"/>
    </source>
</evidence>
<dbReference type="GO" id="GO:0046474">
    <property type="term" value="P:glycerophospholipid biosynthetic process"/>
    <property type="evidence" value="ECO:0007669"/>
    <property type="project" value="UniProtKB-ARBA"/>
</dbReference>
<organism evidence="10 11">
    <name type="scientific">Staphylococcus auricularis</name>
    <dbReference type="NCBI Taxonomy" id="29379"/>
    <lineage>
        <taxon>Bacteria</taxon>
        <taxon>Bacillati</taxon>
        <taxon>Bacillota</taxon>
        <taxon>Bacilli</taxon>
        <taxon>Bacillales</taxon>
        <taxon>Staphylococcaceae</taxon>
        <taxon>Staphylococcus</taxon>
    </lineage>
</organism>
<evidence type="ECO:0000256" key="1">
    <source>
        <dbReference type="ARBA" id="ARBA00022516"/>
    </source>
</evidence>
<sequence>MYDISGWHHIFKLDPAKPISEAALRAVCTSETDAIVIGGTDQVTERNVSQLKFRVRRYSKPVALELSQIDSIVPGFDAYLIPTVLNSPDVTYHNGILFDALKTYGHLIDFDDVVFEGYIVLNPNSKVGEVTQAETHLTSEDVETYAQMIESMYRLPVIYIEYSGTYGDIEKVKAAAEILSHTQLVYGGGITNLEEAQAMATHAHTIVVGNIIYEDLNQALKTVKIKELPE</sequence>
<dbReference type="NCBIfam" id="NF003199">
    <property type="entry name" value="PRK04169.1-3"/>
    <property type="match status" value="1"/>
</dbReference>
<keyword evidence="3" id="KW-0479">Metal-binding</keyword>
<dbReference type="EMBL" id="PPQW01000023">
    <property type="protein sequence ID" value="PNZ67797.1"/>
    <property type="molecule type" value="Genomic_DNA"/>
</dbReference>
<keyword evidence="5" id="KW-0443">Lipid metabolism</keyword>
<dbReference type="EMBL" id="JAUHQC010000001">
    <property type="protein sequence ID" value="MDN4532046.1"/>
    <property type="molecule type" value="Genomic_DNA"/>
</dbReference>
<dbReference type="AlphaFoldDB" id="A0AAP8PP57"/>
<dbReference type="Proteomes" id="UP001171687">
    <property type="component" value="Unassembled WGS sequence"/>
</dbReference>
<accession>A0AAP8PP57</accession>
<proteinExistence type="predicted"/>
<evidence type="ECO:0000256" key="3">
    <source>
        <dbReference type="ARBA" id="ARBA00022723"/>
    </source>
</evidence>
<dbReference type="InterPro" id="IPR038597">
    <property type="entry name" value="GGGP/HepGP_synthase_sf"/>
</dbReference>
<comment type="caution">
    <text evidence="10">The sequence shown here is derived from an EMBL/GenBank/DDBJ whole genome shotgun (WGS) entry which is preliminary data.</text>
</comment>
<dbReference type="Gene3D" id="3.20.20.390">
    <property type="entry name" value="FMN-linked oxidoreductases"/>
    <property type="match status" value="1"/>
</dbReference>
<evidence type="ECO:0000256" key="8">
    <source>
        <dbReference type="ARBA" id="ARBA00048318"/>
    </source>
</evidence>
<dbReference type="NCBIfam" id="TIGR01768">
    <property type="entry name" value="GGGP-family"/>
    <property type="match status" value="1"/>
</dbReference>
<gene>
    <name evidence="10" type="ORF">CD158_05135</name>
    <name evidence="9" type="ORF">QYH67_00230</name>
</gene>
<protein>
    <submittedName>
        <fullName evidence="10">Heptaprenylglyceryl phosphate synthase</fullName>
        <ecNumber evidence="9">2.5.1.n9</ecNumber>
    </submittedName>
</protein>